<reference evidence="2" key="1">
    <citation type="journal article" date="2022" name="bioRxiv">
        <title>Sequencing and chromosome-scale assembly of the giantPleurodeles waltlgenome.</title>
        <authorList>
            <person name="Brown T."/>
            <person name="Elewa A."/>
            <person name="Iarovenko S."/>
            <person name="Subramanian E."/>
            <person name="Araus A.J."/>
            <person name="Petzold A."/>
            <person name="Susuki M."/>
            <person name="Suzuki K.-i.T."/>
            <person name="Hayashi T."/>
            <person name="Toyoda A."/>
            <person name="Oliveira C."/>
            <person name="Osipova E."/>
            <person name="Leigh N.D."/>
            <person name="Simon A."/>
            <person name="Yun M.H."/>
        </authorList>
    </citation>
    <scope>NUCLEOTIDE SEQUENCE</scope>
    <source>
        <strain evidence="2">20211129_DDA</strain>
        <tissue evidence="2">Liver</tissue>
    </source>
</reference>
<comment type="caution">
    <text evidence="2">The sequence shown here is derived from an EMBL/GenBank/DDBJ whole genome shotgun (WGS) entry which is preliminary data.</text>
</comment>
<feature type="compositionally biased region" description="Basic and acidic residues" evidence="1">
    <location>
        <begin position="41"/>
        <end position="57"/>
    </location>
</feature>
<proteinExistence type="predicted"/>
<accession>A0AAV7QR90</accession>
<evidence type="ECO:0000313" key="3">
    <source>
        <dbReference type="Proteomes" id="UP001066276"/>
    </source>
</evidence>
<evidence type="ECO:0000313" key="2">
    <source>
        <dbReference type="EMBL" id="KAJ1141926.1"/>
    </source>
</evidence>
<dbReference type="AlphaFoldDB" id="A0AAV7QR90"/>
<organism evidence="2 3">
    <name type="scientific">Pleurodeles waltl</name>
    <name type="common">Iberian ribbed newt</name>
    <dbReference type="NCBI Taxonomy" id="8319"/>
    <lineage>
        <taxon>Eukaryota</taxon>
        <taxon>Metazoa</taxon>
        <taxon>Chordata</taxon>
        <taxon>Craniata</taxon>
        <taxon>Vertebrata</taxon>
        <taxon>Euteleostomi</taxon>
        <taxon>Amphibia</taxon>
        <taxon>Batrachia</taxon>
        <taxon>Caudata</taxon>
        <taxon>Salamandroidea</taxon>
        <taxon>Salamandridae</taxon>
        <taxon>Pleurodelinae</taxon>
        <taxon>Pleurodeles</taxon>
    </lineage>
</organism>
<sequence length="133" mass="14162">MQQGGGVSDVLSRGPATQQGCWGPQPPQASSPVVPQASGLRESRHSSSQETIIESRSKGAHKPGMQLCNLQPVTIGTDECTLDGQSRPRQAADQSQTGCATLLLNRLLTVHLEGPSEPVRVPPDPFFNFRCSS</sequence>
<dbReference type="Proteomes" id="UP001066276">
    <property type="component" value="Chromosome 6"/>
</dbReference>
<evidence type="ECO:0000256" key="1">
    <source>
        <dbReference type="SAM" id="MobiDB-lite"/>
    </source>
</evidence>
<feature type="region of interest" description="Disordered" evidence="1">
    <location>
        <begin position="1"/>
        <end position="65"/>
    </location>
</feature>
<dbReference type="EMBL" id="JANPWB010000010">
    <property type="protein sequence ID" value="KAJ1141926.1"/>
    <property type="molecule type" value="Genomic_DNA"/>
</dbReference>
<name>A0AAV7QR90_PLEWA</name>
<keyword evidence="3" id="KW-1185">Reference proteome</keyword>
<protein>
    <submittedName>
        <fullName evidence="2">Uncharacterized protein</fullName>
    </submittedName>
</protein>
<gene>
    <name evidence="2" type="ORF">NDU88_008254</name>
</gene>